<dbReference type="AlphaFoldDB" id="A0A1W7CW39"/>
<dbReference type="InterPro" id="IPR036249">
    <property type="entry name" value="Thioredoxin-like_sf"/>
</dbReference>
<evidence type="ECO:0000256" key="7">
    <source>
        <dbReference type="SAM" id="Phobius"/>
    </source>
</evidence>
<dbReference type="PROSITE" id="PS51352">
    <property type="entry name" value="THIOREDOXIN_2"/>
    <property type="match status" value="1"/>
</dbReference>
<dbReference type="OrthoDB" id="117402at2"/>
<accession>A0A1W7CW39</accession>
<dbReference type="EMBL" id="CP021121">
    <property type="protein sequence ID" value="ARQ68982.1"/>
    <property type="molecule type" value="Genomic_DNA"/>
</dbReference>
<feature type="region of interest" description="Disordered" evidence="6">
    <location>
        <begin position="70"/>
        <end position="90"/>
    </location>
</feature>
<keyword evidence="7" id="KW-0472">Membrane</keyword>
<keyword evidence="7" id="KW-1133">Transmembrane helix</keyword>
<dbReference type="PANTHER" id="PTHR13887:SF14">
    <property type="entry name" value="DISULFIDE BOND FORMATION PROTEIN D"/>
    <property type="match status" value="1"/>
</dbReference>
<dbReference type="Gene3D" id="3.40.30.10">
    <property type="entry name" value="Glutaredoxin"/>
    <property type="match status" value="1"/>
</dbReference>
<dbReference type="GO" id="GO:0016491">
    <property type="term" value="F:oxidoreductase activity"/>
    <property type="evidence" value="ECO:0007669"/>
    <property type="project" value="UniProtKB-KW"/>
</dbReference>
<keyword evidence="2" id="KW-0732">Signal</keyword>
<protein>
    <recommendedName>
        <fullName evidence="8">Thioredoxin domain-containing protein</fullName>
    </recommendedName>
</protein>
<dbReference type="InterPro" id="IPR013766">
    <property type="entry name" value="Thioredoxin_domain"/>
</dbReference>
<keyword evidence="3" id="KW-0560">Oxidoreductase</keyword>
<comment type="similarity">
    <text evidence="1">Belongs to the thioredoxin family. DsbA subfamily.</text>
</comment>
<keyword evidence="7" id="KW-0812">Transmembrane</keyword>
<keyword evidence="10" id="KW-1185">Reference proteome</keyword>
<evidence type="ECO:0000256" key="4">
    <source>
        <dbReference type="ARBA" id="ARBA00023157"/>
    </source>
</evidence>
<evidence type="ECO:0000313" key="9">
    <source>
        <dbReference type="EMBL" id="ARQ68982.1"/>
    </source>
</evidence>
<dbReference type="Proteomes" id="UP000194218">
    <property type="component" value="Chromosome"/>
</dbReference>
<dbReference type="SUPFAM" id="SSF52833">
    <property type="entry name" value="Thioredoxin-like"/>
    <property type="match status" value="1"/>
</dbReference>
<evidence type="ECO:0000259" key="8">
    <source>
        <dbReference type="PROSITE" id="PS51352"/>
    </source>
</evidence>
<evidence type="ECO:0000256" key="5">
    <source>
        <dbReference type="ARBA" id="ARBA00023284"/>
    </source>
</evidence>
<organism evidence="9 10">
    <name type="scientific">Streptomyces marincola</name>
    <dbReference type="NCBI Taxonomy" id="2878388"/>
    <lineage>
        <taxon>Bacteria</taxon>
        <taxon>Bacillati</taxon>
        <taxon>Actinomycetota</taxon>
        <taxon>Actinomycetes</taxon>
        <taxon>Kitasatosporales</taxon>
        <taxon>Streptomycetaceae</taxon>
        <taxon>Streptomyces</taxon>
    </lineage>
</organism>
<dbReference type="InterPro" id="IPR012336">
    <property type="entry name" value="Thioredoxin-like_fold"/>
</dbReference>
<feature type="domain" description="Thioredoxin" evidence="8">
    <location>
        <begin position="66"/>
        <end position="274"/>
    </location>
</feature>
<feature type="transmembrane region" description="Helical" evidence="7">
    <location>
        <begin position="47"/>
        <end position="68"/>
    </location>
</feature>
<feature type="region of interest" description="Disordered" evidence="6">
    <location>
        <begin position="1"/>
        <end position="42"/>
    </location>
</feature>
<feature type="compositionally biased region" description="Basic residues" evidence="6">
    <location>
        <begin position="1"/>
        <end position="13"/>
    </location>
</feature>
<reference evidence="9 10" key="1">
    <citation type="submission" date="2017-05" db="EMBL/GenBank/DDBJ databases">
        <title>Complete genome sequence of Streptomyces sp. SCSIO 03032 revealed the diverse biosynthetic pathways for its bioactive secondary metabolites.</title>
        <authorList>
            <person name="Ma L."/>
            <person name="Zhu Y."/>
            <person name="Zhang W."/>
            <person name="Zhang G."/>
            <person name="Tian X."/>
            <person name="Zhang S."/>
            <person name="Zhang C."/>
        </authorList>
    </citation>
    <scope>NUCLEOTIDE SEQUENCE [LARGE SCALE GENOMIC DNA]</scope>
    <source>
        <strain evidence="9 10">SCSIO 03032</strain>
    </source>
</reference>
<evidence type="ECO:0000313" key="10">
    <source>
        <dbReference type="Proteomes" id="UP000194218"/>
    </source>
</evidence>
<gene>
    <name evidence="9" type="ORF">CAG99_09005</name>
</gene>
<proteinExistence type="inferred from homology"/>
<keyword evidence="4" id="KW-1015">Disulfide bond</keyword>
<evidence type="ECO:0000256" key="2">
    <source>
        <dbReference type="ARBA" id="ARBA00022729"/>
    </source>
</evidence>
<dbReference type="KEGG" id="smao:CAG99_09005"/>
<dbReference type="RefSeq" id="WP_086158493.1">
    <property type="nucleotide sequence ID" value="NZ_CP021121.1"/>
</dbReference>
<dbReference type="PANTHER" id="PTHR13887">
    <property type="entry name" value="GLUTATHIONE S-TRANSFERASE KAPPA"/>
    <property type="match status" value="1"/>
</dbReference>
<keyword evidence="5" id="KW-0676">Redox-active center</keyword>
<dbReference type="Pfam" id="PF13462">
    <property type="entry name" value="Thioredoxin_4"/>
    <property type="match status" value="1"/>
</dbReference>
<name>A0A1W7CW39_9ACTN</name>
<evidence type="ECO:0000256" key="6">
    <source>
        <dbReference type="SAM" id="MobiDB-lite"/>
    </source>
</evidence>
<sequence length="277" mass="29243">MPVARTRKTKTRNSKGASGAGKAKGRGGGSRGGRPGAGPDRGGRRRFGAAVLAAVLVCALAVGVLSAIGSPGGQEEAAAPEDGEVQPLPEGHPALELARRDAGDPLALGSADAPVVMLEYVDFQDAFAGVHARETHAALVEEYVDAGVLRVEFRNFPVHGPESDTAARAAWAAGQQDRFWEFHDVALGEEFHQNSGRFDEDGVRELAERAGVADLERFEADLASEESGEAVGRDAEEAYRLGVTATPSFLINGHALQGARPADEFRDMIDQLYEATE</sequence>
<feature type="compositionally biased region" description="Gly residues" evidence="6">
    <location>
        <begin position="26"/>
        <end position="40"/>
    </location>
</feature>
<evidence type="ECO:0000256" key="3">
    <source>
        <dbReference type="ARBA" id="ARBA00023002"/>
    </source>
</evidence>
<evidence type="ECO:0000256" key="1">
    <source>
        <dbReference type="ARBA" id="ARBA00005791"/>
    </source>
</evidence>